<keyword evidence="1" id="KW-0812">Transmembrane</keyword>
<sequence>MPDESLSPEVFSRLREILGTAYHVSRDAAIYAEVVTGGLNYRGMGELRDALEHIQRVINANDEEEALGDITEAYEHLRRCGVESIQHAASEIYLDTIKLVKTPPLTLRLLFLEVPDKGRVRKLRMNAMEKIAAGRSHKADKDIWMDSIAEFKSAIESCFELQDMYPHKAEVRLRQFNIACGIITVLSLIFAFAK</sequence>
<name>A0A811TBG6_9EURY</name>
<feature type="transmembrane region" description="Helical" evidence="1">
    <location>
        <begin position="176"/>
        <end position="193"/>
    </location>
</feature>
<evidence type="ECO:0000256" key="1">
    <source>
        <dbReference type="SAM" id="Phobius"/>
    </source>
</evidence>
<dbReference type="AlphaFoldDB" id="A0A811TBG6"/>
<proteinExistence type="predicted"/>
<keyword evidence="1" id="KW-0472">Membrane</keyword>
<comment type="caution">
    <text evidence="2">The sequence shown here is derived from an EMBL/GenBank/DDBJ whole genome shotgun (WGS) entry which is preliminary data.</text>
</comment>
<protein>
    <submittedName>
        <fullName evidence="2">Uncharacterized protein</fullName>
    </submittedName>
</protein>
<dbReference type="EMBL" id="CAJHIQ010000020">
    <property type="protein sequence ID" value="CAD6492819.1"/>
    <property type="molecule type" value="Genomic_DNA"/>
</dbReference>
<organism evidence="2 3">
    <name type="scientific">Candidatus Argoarchaeum ethanivorans</name>
    <dbReference type="NCBI Taxonomy" id="2608793"/>
    <lineage>
        <taxon>Archaea</taxon>
        <taxon>Methanobacteriati</taxon>
        <taxon>Methanobacteriota</taxon>
        <taxon>Stenosarchaea group</taxon>
        <taxon>Methanomicrobia</taxon>
        <taxon>Methanosarcinales</taxon>
        <taxon>Methanosarcinales incertae sedis</taxon>
        <taxon>GOM Arc I cluster</taxon>
        <taxon>Candidatus Argoarchaeum</taxon>
    </lineage>
</organism>
<evidence type="ECO:0000313" key="3">
    <source>
        <dbReference type="Proteomes" id="UP000639006"/>
    </source>
</evidence>
<keyword evidence="1" id="KW-1133">Transmembrane helix</keyword>
<evidence type="ECO:0000313" key="2">
    <source>
        <dbReference type="EMBL" id="CAD6492819.1"/>
    </source>
</evidence>
<gene>
    <name evidence="2" type="ORF">DIAAKJNI_00395</name>
</gene>
<accession>A0A811TBG6</accession>
<reference evidence="2" key="1">
    <citation type="submission" date="2020-10" db="EMBL/GenBank/DDBJ databases">
        <authorList>
            <person name="Hahn C.J."/>
            <person name="Laso-Perez R."/>
            <person name="Vulcano F."/>
            <person name="Vaziourakis K.-M."/>
            <person name="Stokke R."/>
            <person name="Steen I.H."/>
            <person name="Teske A."/>
            <person name="Boetius A."/>
            <person name="Liebeke M."/>
            <person name="Amann R."/>
            <person name="Knittel K."/>
        </authorList>
    </citation>
    <scope>NUCLEOTIDE SEQUENCE</scope>
    <source>
        <strain evidence="2">Gfbio:e3339647-f889-4370-9287-4fb5cb688e4c:AG392M11_GoMArc1</strain>
    </source>
</reference>
<dbReference type="Proteomes" id="UP000639006">
    <property type="component" value="Unassembled WGS sequence"/>
</dbReference>